<evidence type="ECO:0008006" key="3">
    <source>
        <dbReference type="Google" id="ProtNLM"/>
    </source>
</evidence>
<dbReference type="NCBIfam" id="TIGR02281">
    <property type="entry name" value="clan_AA_DTGA"/>
    <property type="match status" value="1"/>
</dbReference>
<keyword evidence="2" id="KW-0614">Plasmid</keyword>
<geneLocation type="plasmid" evidence="2">
    <name>3</name>
</geneLocation>
<reference evidence="2" key="1">
    <citation type="submission" date="2019-12" db="EMBL/GenBank/DDBJ databases">
        <authorList>
            <person name="Cremers G."/>
        </authorList>
    </citation>
    <scope>NUCLEOTIDE SEQUENCE</scope>
    <source>
        <strain evidence="2">Mbul1</strain>
        <plasmid evidence="2">3</plasmid>
    </source>
</reference>
<evidence type="ECO:0000256" key="1">
    <source>
        <dbReference type="SAM" id="MobiDB-lite"/>
    </source>
</evidence>
<protein>
    <recommendedName>
        <fullName evidence="3">Peptidase A2 domain-containing protein</fullName>
    </recommendedName>
</protein>
<dbReference type="CDD" id="cd05483">
    <property type="entry name" value="retropepsin_like_bacteria"/>
    <property type="match status" value="1"/>
</dbReference>
<dbReference type="EMBL" id="LR743506">
    <property type="protein sequence ID" value="CAA2108995.1"/>
    <property type="molecule type" value="Genomic_DNA"/>
</dbReference>
<dbReference type="PROSITE" id="PS00141">
    <property type="entry name" value="ASP_PROTEASE"/>
    <property type="match status" value="1"/>
</dbReference>
<feature type="region of interest" description="Disordered" evidence="1">
    <location>
        <begin position="17"/>
        <end position="51"/>
    </location>
</feature>
<dbReference type="InterPro" id="IPR001969">
    <property type="entry name" value="Aspartic_peptidase_AS"/>
</dbReference>
<dbReference type="SUPFAM" id="SSF50630">
    <property type="entry name" value="Acid proteases"/>
    <property type="match status" value="1"/>
</dbReference>
<dbReference type="InterPro" id="IPR034122">
    <property type="entry name" value="Retropepsin-like_bacterial"/>
</dbReference>
<name>A0A679J8G7_9HYPH</name>
<accession>A0A679J8G7</accession>
<dbReference type="GO" id="GO:0004190">
    <property type="term" value="F:aspartic-type endopeptidase activity"/>
    <property type="evidence" value="ECO:0007669"/>
    <property type="project" value="InterPro"/>
</dbReference>
<dbReference type="AlphaFoldDB" id="A0A679J8G7"/>
<dbReference type="GO" id="GO:0006508">
    <property type="term" value="P:proteolysis"/>
    <property type="evidence" value="ECO:0007669"/>
    <property type="project" value="InterPro"/>
</dbReference>
<dbReference type="InterPro" id="IPR021109">
    <property type="entry name" value="Peptidase_aspartic_dom_sf"/>
</dbReference>
<dbReference type="Pfam" id="PF13975">
    <property type="entry name" value="gag-asp_proteas"/>
    <property type="match status" value="1"/>
</dbReference>
<evidence type="ECO:0000313" key="2">
    <source>
        <dbReference type="EMBL" id="CAA2108995.1"/>
    </source>
</evidence>
<sequence length="199" mass="21398">MRNLNFDAFGDPADVKESAGFQDWQRRRARHSSQAGGPIGRQPQPARGAAGTRLQTLRRDLDLMQIKAGATAPSAPSPVVSLSPASNGCFYAQAAIGGRTVPMMVDTGATFCSLTAEDAERVGIRLRASDFTRELLTQNGRIKVAPVLIGNMQIGAISMRGVQAVVCRHEPSSESLIGMSFLSRLREFSIKDGRLTLRG</sequence>
<organism evidence="2">
    <name type="scientific">Methylobacterium bullatum</name>
    <dbReference type="NCBI Taxonomy" id="570505"/>
    <lineage>
        <taxon>Bacteria</taxon>
        <taxon>Pseudomonadati</taxon>
        <taxon>Pseudomonadota</taxon>
        <taxon>Alphaproteobacteria</taxon>
        <taxon>Hyphomicrobiales</taxon>
        <taxon>Methylobacteriaceae</taxon>
        <taxon>Methylobacterium</taxon>
    </lineage>
</organism>
<dbReference type="InterPro" id="IPR011969">
    <property type="entry name" value="Clan_AA_Asp_peptidase_C"/>
</dbReference>
<proteinExistence type="predicted"/>
<gene>
    <name evidence="2" type="ORF">MBUL_04488</name>
</gene>
<dbReference type="Gene3D" id="2.40.70.10">
    <property type="entry name" value="Acid Proteases"/>
    <property type="match status" value="1"/>
</dbReference>